<sequence>MKKTGGKCFMARVTSNPASINFENEWILDSGCSHHVTGDASKFSSLHPYQGKDAIVIAGKTVHYVEKEGTVVINGSKDNSITLNNVYRVPADVVHIGKRVNDVYVLSTSTSFVEKLSGHDTASIWHARLGHLNMTKFKVMVQKELVKGLQKITKFTDGESYEGCQYGKAHRLPFDKSLSKCKAPLDYIHTDLF</sequence>
<gene>
    <name evidence="1" type="ORF">L6164_002042</name>
</gene>
<accession>A0ACB9PWG2</accession>
<organism evidence="1 2">
    <name type="scientific">Bauhinia variegata</name>
    <name type="common">Purple orchid tree</name>
    <name type="synonym">Phanera variegata</name>
    <dbReference type="NCBI Taxonomy" id="167791"/>
    <lineage>
        <taxon>Eukaryota</taxon>
        <taxon>Viridiplantae</taxon>
        <taxon>Streptophyta</taxon>
        <taxon>Embryophyta</taxon>
        <taxon>Tracheophyta</taxon>
        <taxon>Spermatophyta</taxon>
        <taxon>Magnoliopsida</taxon>
        <taxon>eudicotyledons</taxon>
        <taxon>Gunneridae</taxon>
        <taxon>Pentapetalae</taxon>
        <taxon>rosids</taxon>
        <taxon>fabids</taxon>
        <taxon>Fabales</taxon>
        <taxon>Fabaceae</taxon>
        <taxon>Cercidoideae</taxon>
        <taxon>Cercideae</taxon>
        <taxon>Bauhiniinae</taxon>
        <taxon>Bauhinia</taxon>
    </lineage>
</organism>
<dbReference type="Proteomes" id="UP000828941">
    <property type="component" value="Chromosome 2"/>
</dbReference>
<reference evidence="1 2" key="1">
    <citation type="journal article" date="2022" name="DNA Res.">
        <title>Chromosomal-level genome assembly of the orchid tree Bauhinia variegata (Leguminosae; Cercidoideae) supports the allotetraploid origin hypothesis of Bauhinia.</title>
        <authorList>
            <person name="Zhong Y."/>
            <person name="Chen Y."/>
            <person name="Zheng D."/>
            <person name="Pang J."/>
            <person name="Liu Y."/>
            <person name="Luo S."/>
            <person name="Meng S."/>
            <person name="Qian L."/>
            <person name="Wei D."/>
            <person name="Dai S."/>
            <person name="Zhou R."/>
        </authorList>
    </citation>
    <scope>NUCLEOTIDE SEQUENCE [LARGE SCALE GENOMIC DNA]</scope>
    <source>
        <strain evidence="1">BV-YZ2020</strain>
    </source>
</reference>
<comment type="caution">
    <text evidence="1">The sequence shown here is derived from an EMBL/GenBank/DDBJ whole genome shotgun (WGS) entry which is preliminary data.</text>
</comment>
<evidence type="ECO:0000313" key="1">
    <source>
        <dbReference type="EMBL" id="KAI4353065.1"/>
    </source>
</evidence>
<name>A0ACB9PWG2_BAUVA</name>
<evidence type="ECO:0000313" key="2">
    <source>
        <dbReference type="Proteomes" id="UP000828941"/>
    </source>
</evidence>
<proteinExistence type="predicted"/>
<dbReference type="EMBL" id="CM039427">
    <property type="protein sequence ID" value="KAI4353065.1"/>
    <property type="molecule type" value="Genomic_DNA"/>
</dbReference>
<protein>
    <submittedName>
        <fullName evidence="1">Uncharacterized protein</fullName>
    </submittedName>
</protein>
<keyword evidence="2" id="KW-1185">Reference proteome</keyword>